<dbReference type="InterPro" id="IPR050416">
    <property type="entry name" value="FAD-linked_Oxidoreductase"/>
</dbReference>
<feature type="compositionally biased region" description="Pro residues" evidence="6">
    <location>
        <begin position="803"/>
        <end position="818"/>
    </location>
</feature>
<feature type="region of interest" description="Disordered" evidence="6">
    <location>
        <begin position="785"/>
        <end position="818"/>
    </location>
</feature>
<keyword evidence="5" id="KW-0560">Oxidoreductase</keyword>
<evidence type="ECO:0000256" key="2">
    <source>
        <dbReference type="ARBA" id="ARBA00005466"/>
    </source>
</evidence>
<dbReference type="SUPFAM" id="SSF56176">
    <property type="entry name" value="FAD-binding/transporter-associated domain-like"/>
    <property type="match status" value="1"/>
</dbReference>
<proteinExistence type="inferred from homology"/>
<dbReference type="GO" id="GO:0016491">
    <property type="term" value="F:oxidoreductase activity"/>
    <property type="evidence" value="ECO:0007669"/>
    <property type="project" value="UniProtKB-KW"/>
</dbReference>
<keyword evidence="7" id="KW-0732">Signal</keyword>
<dbReference type="InterPro" id="IPR006094">
    <property type="entry name" value="Oxid_FAD_bind_N"/>
</dbReference>
<feature type="compositionally biased region" description="Low complexity" evidence="6">
    <location>
        <begin position="790"/>
        <end position="802"/>
    </location>
</feature>
<evidence type="ECO:0000259" key="8">
    <source>
        <dbReference type="PROSITE" id="PS50022"/>
    </source>
</evidence>
<evidence type="ECO:0000256" key="5">
    <source>
        <dbReference type="ARBA" id="ARBA00023002"/>
    </source>
</evidence>
<dbReference type="InterPro" id="IPR036318">
    <property type="entry name" value="FAD-bd_PCMH-like_sf"/>
</dbReference>
<protein>
    <recommendedName>
        <fullName evidence="11">FAD-binding PCMH-type domain-containing protein</fullName>
    </recommendedName>
</protein>
<dbReference type="PANTHER" id="PTHR42973:SF39">
    <property type="entry name" value="FAD-BINDING PCMH-TYPE DOMAIN-CONTAINING PROTEIN"/>
    <property type="match status" value="1"/>
</dbReference>
<evidence type="ECO:0000256" key="4">
    <source>
        <dbReference type="ARBA" id="ARBA00022827"/>
    </source>
</evidence>
<evidence type="ECO:0000313" key="10">
    <source>
        <dbReference type="EMBL" id="CAE4662585.1"/>
    </source>
</evidence>
<accession>A0A7S4T1J6</accession>
<dbReference type="SUPFAM" id="SSF49785">
    <property type="entry name" value="Galactose-binding domain-like"/>
    <property type="match status" value="1"/>
</dbReference>
<dbReference type="Gene3D" id="2.60.120.260">
    <property type="entry name" value="Galactose-binding domain-like"/>
    <property type="match status" value="1"/>
</dbReference>
<dbReference type="Pfam" id="PF01565">
    <property type="entry name" value="FAD_binding_4"/>
    <property type="match status" value="1"/>
</dbReference>
<reference evidence="10" key="1">
    <citation type="submission" date="2021-01" db="EMBL/GenBank/DDBJ databases">
        <authorList>
            <person name="Corre E."/>
            <person name="Pelletier E."/>
            <person name="Niang G."/>
            <person name="Scheremetjew M."/>
            <person name="Finn R."/>
            <person name="Kale V."/>
            <person name="Holt S."/>
            <person name="Cochrane G."/>
            <person name="Meng A."/>
            <person name="Brown T."/>
            <person name="Cohen L."/>
        </authorList>
    </citation>
    <scope>NUCLEOTIDE SEQUENCE</scope>
    <source>
        <strain evidence="10">CCMP3105</strain>
    </source>
</reference>
<dbReference type="PANTHER" id="PTHR42973">
    <property type="entry name" value="BINDING OXIDOREDUCTASE, PUTATIVE (AFU_ORTHOLOGUE AFUA_1G17690)-RELATED"/>
    <property type="match status" value="1"/>
</dbReference>
<dbReference type="InterPro" id="IPR008979">
    <property type="entry name" value="Galactose-bd-like_sf"/>
</dbReference>
<evidence type="ECO:0000256" key="7">
    <source>
        <dbReference type="SAM" id="SignalP"/>
    </source>
</evidence>
<dbReference type="InterPro" id="IPR016169">
    <property type="entry name" value="FAD-bd_PCMH_sub2"/>
</dbReference>
<dbReference type="Gene3D" id="3.30.465.10">
    <property type="match status" value="1"/>
</dbReference>
<comment type="cofactor">
    <cofactor evidence="1">
        <name>FAD</name>
        <dbReference type="ChEBI" id="CHEBI:57692"/>
    </cofactor>
</comment>
<dbReference type="PROSITE" id="PS51387">
    <property type="entry name" value="FAD_PCMH"/>
    <property type="match status" value="1"/>
</dbReference>
<keyword evidence="3" id="KW-0285">Flavoprotein</keyword>
<evidence type="ECO:0000256" key="3">
    <source>
        <dbReference type="ARBA" id="ARBA00022630"/>
    </source>
</evidence>
<keyword evidence="4" id="KW-0274">FAD</keyword>
<feature type="signal peptide" evidence="7">
    <location>
        <begin position="1"/>
        <end position="19"/>
    </location>
</feature>
<dbReference type="AlphaFoldDB" id="A0A7S4T1J6"/>
<evidence type="ECO:0000256" key="6">
    <source>
        <dbReference type="SAM" id="MobiDB-lite"/>
    </source>
</evidence>
<dbReference type="Gene3D" id="3.40.462.20">
    <property type="match status" value="1"/>
</dbReference>
<sequence length="950" mass="101726">MNIGIRLLVLPSCLSVAAATASSTCSAAGSDRGGAAGADCIAGATDDTAHIQVHRWGPRVRPAESLLQGGREYPANSCLGTCPPASRHYYPGDYVENATYSPPPEVPGTTVPLATVEMLKACLQGEHGLSGVQLVVRFPGDPGFDNDRQLVNRRPDITPWPLALVDALSADDIRAAVICAKKAGLQVCAKTGQHGFDNDAGCTDGVQIYMQGLLGYSLQKNVNGVPYVVTFGAGHTLGQLYFKLWFYEYPKLMVPGGVVAGVGTTGLILGCGRGFFSQSHGLACDSILGLKFVDANGVLQTADASTNPDMFWMAKGSGGEFPGIVTELTMQAYPAPSGIFEMKCSAEKAEMGGLAKRWLEQGQSLSDNTKIFTHMTLFNDPQVVFMSMACMDCSGAEKSAMEGQFWSIWSGKGTGCSFDNRDWMQQLLYESGAQDGAVQPQDPGALLDPWQGYGKLPSVGSAKAGARMGYDWWDWSSSPGSDLDQFIENLEQVTYWDTVPGPYALFVGWYLTGGTKINSIDQQATAYGPRSSKWVIHYKHGWAAGQAHNGMMNHHRAMESSFDTVLPCTGFYNYKDPDMTCANGNMDTWLNAHFSNVTRMRLIKGASDPSDVFRGRLTGIVVPTPGPAPTPPPLSTLPPLPLPVNIALQRPCSASSEQGPGLEAANAFDGQMSSRWSSKFSDDQWILVHLEGPAALSRVDIHWEAACAATYALQGSMDGDSWYDLAGVINGQEGLMSTPLPANTMASHVMMLGQTRCSVNGVNYGYSIHEMEVYGTYAAPHPAPTPAPTMVPTATPSTAPSTAPTPAPTMPTPPPTPVPTPIPTPPTPSPFNPNCASSEEDCGEKKCCQDPSTQCYKKNDHWSSCVASCVPGQIMPTDPPEHQTPWECTPMWCSDDYSDNCLTSKCCKTTGLTCYKKDSTWASCLESCTPGISPNDPPEHQTPWSCTVLG</sequence>
<dbReference type="InterPro" id="IPR016166">
    <property type="entry name" value="FAD-bd_PCMH"/>
</dbReference>
<feature type="domain" description="F5/8 type C" evidence="8">
    <location>
        <begin position="635"/>
        <end position="776"/>
    </location>
</feature>
<evidence type="ECO:0000259" key="9">
    <source>
        <dbReference type="PROSITE" id="PS51387"/>
    </source>
</evidence>
<organism evidence="10">
    <name type="scientific">Alexandrium monilatum</name>
    <dbReference type="NCBI Taxonomy" id="311494"/>
    <lineage>
        <taxon>Eukaryota</taxon>
        <taxon>Sar</taxon>
        <taxon>Alveolata</taxon>
        <taxon>Dinophyceae</taxon>
        <taxon>Gonyaulacales</taxon>
        <taxon>Pyrocystaceae</taxon>
        <taxon>Alexandrium</taxon>
    </lineage>
</organism>
<comment type="similarity">
    <text evidence="2">Belongs to the oxygen-dependent FAD-linked oxidoreductase family.</text>
</comment>
<gene>
    <name evidence="10" type="ORF">AMON00008_LOCUS60805</name>
</gene>
<dbReference type="PROSITE" id="PS50022">
    <property type="entry name" value="FA58C_3"/>
    <property type="match status" value="1"/>
</dbReference>
<evidence type="ECO:0000256" key="1">
    <source>
        <dbReference type="ARBA" id="ARBA00001974"/>
    </source>
</evidence>
<dbReference type="Pfam" id="PF00754">
    <property type="entry name" value="F5_F8_type_C"/>
    <property type="match status" value="1"/>
</dbReference>
<dbReference type="EMBL" id="HBNR01084927">
    <property type="protein sequence ID" value="CAE4662585.1"/>
    <property type="molecule type" value="Transcribed_RNA"/>
</dbReference>
<feature type="domain" description="FAD-binding PCMH-type" evidence="9">
    <location>
        <begin position="157"/>
        <end position="335"/>
    </location>
</feature>
<feature type="chain" id="PRO_5031225849" description="FAD-binding PCMH-type domain-containing protein" evidence="7">
    <location>
        <begin position="20"/>
        <end position="950"/>
    </location>
</feature>
<name>A0A7S4T1J6_9DINO</name>
<evidence type="ECO:0008006" key="11">
    <source>
        <dbReference type="Google" id="ProtNLM"/>
    </source>
</evidence>
<dbReference type="GO" id="GO:0071949">
    <property type="term" value="F:FAD binding"/>
    <property type="evidence" value="ECO:0007669"/>
    <property type="project" value="InterPro"/>
</dbReference>
<dbReference type="InterPro" id="IPR000421">
    <property type="entry name" value="FA58C"/>
</dbReference>